<evidence type="ECO:0000313" key="4">
    <source>
        <dbReference type="Proteomes" id="UP000234498"/>
    </source>
</evidence>
<reference evidence="3 4" key="1">
    <citation type="submission" date="2017-03" db="EMBL/GenBank/DDBJ databases">
        <authorList>
            <person name="Afonso C.L."/>
            <person name="Miller P.J."/>
            <person name="Scott M.A."/>
            <person name="Spackman E."/>
            <person name="Goraichik I."/>
            <person name="Dimitrov K.M."/>
            <person name="Suarez D.L."/>
            <person name="Swayne D.E."/>
        </authorList>
    </citation>
    <scope>NUCLEOTIDE SEQUENCE [LARGE SCALE GENOMIC DNA]</scope>
    <source>
        <strain evidence="3 4">Mu101</strain>
    </source>
</reference>
<evidence type="ECO:0000259" key="2">
    <source>
        <dbReference type="Pfam" id="PF08044"/>
    </source>
</evidence>
<proteinExistence type="predicted"/>
<organism evidence="3 4">
    <name type="scientific">Brevibacterium linens</name>
    <dbReference type="NCBI Taxonomy" id="1703"/>
    <lineage>
        <taxon>Bacteria</taxon>
        <taxon>Bacillati</taxon>
        <taxon>Actinomycetota</taxon>
        <taxon>Actinomycetes</taxon>
        <taxon>Micrococcales</taxon>
        <taxon>Brevibacteriaceae</taxon>
        <taxon>Brevibacterium</taxon>
    </lineage>
</organism>
<sequence>MESSSRQSSLLADVKTATLGTMADDDSPPPQRRIRASDQDRDDVLSVITDAVTNGRLDPEETAQRQDDAIGAKFLDELIPLIDDLPEGDSLHRRLARQTGRTPGPTDPGSQLQRRGPGELSPAAEPGSASPMNSVAIMSGRQLDVPPGTAEVTTYALMGGDNIDLCEVMGPGVTVELNSYAMWAGNDIYVPPGVRVRDETINIMAGNEVRRSAQGDGSNGTVILKGFSLMAGHDVRLAKGYREKDQGQLE</sequence>
<dbReference type="AlphaFoldDB" id="A0A2H1JQ30"/>
<gene>
    <name evidence="3" type="ORF">BLIN101_02556</name>
</gene>
<dbReference type="PANTHER" id="PTHR40763:SF5">
    <property type="entry name" value="MEMBRANE PROTEIN"/>
    <property type="match status" value="1"/>
</dbReference>
<feature type="compositionally biased region" description="Polar residues" evidence="1">
    <location>
        <begin position="1"/>
        <end position="10"/>
    </location>
</feature>
<dbReference type="Pfam" id="PF08044">
    <property type="entry name" value="DUF1707"/>
    <property type="match status" value="1"/>
</dbReference>
<feature type="domain" description="DUF1707" evidence="2">
    <location>
        <begin position="34"/>
        <end position="86"/>
    </location>
</feature>
<dbReference type="InterPro" id="IPR012551">
    <property type="entry name" value="DUF1707_SHOCT-like"/>
</dbReference>
<dbReference type="EMBL" id="FXZA01000017">
    <property type="protein sequence ID" value="SMX89589.1"/>
    <property type="molecule type" value="Genomic_DNA"/>
</dbReference>
<protein>
    <recommendedName>
        <fullName evidence="2">DUF1707 domain-containing protein</fullName>
    </recommendedName>
</protein>
<feature type="region of interest" description="Disordered" evidence="1">
    <location>
        <begin position="1"/>
        <end position="42"/>
    </location>
</feature>
<evidence type="ECO:0000313" key="3">
    <source>
        <dbReference type="EMBL" id="SMX89589.1"/>
    </source>
</evidence>
<accession>A0A2H1JQ30</accession>
<feature type="region of interest" description="Disordered" evidence="1">
    <location>
        <begin position="97"/>
        <end position="133"/>
    </location>
</feature>
<dbReference type="Proteomes" id="UP000234498">
    <property type="component" value="Unassembled WGS sequence"/>
</dbReference>
<dbReference type="PANTHER" id="PTHR40763">
    <property type="entry name" value="MEMBRANE PROTEIN-RELATED"/>
    <property type="match status" value="1"/>
</dbReference>
<name>A0A2H1JQ30_BRELN</name>
<evidence type="ECO:0000256" key="1">
    <source>
        <dbReference type="SAM" id="MobiDB-lite"/>
    </source>
</evidence>